<protein>
    <submittedName>
        <fullName evidence="2">Uncharacterized protein</fullName>
    </submittedName>
</protein>
<gene>
    <name evidence="2" type="ORF">KOW79_003132</name>
</gene>
<evidence type="ECO:0000256" key="1">
    <source>
        <dbReference type="SAM" id="Phobius"/>
    </source>
</evidence>
<sequence>MEIKSEKVPHYLGDFLYRPRLLSRTRGGVAVETEAASAAPTPWISRHRSNTSFLEDGSPTALLLIFFLSFFLCLVSFFRLLMDGILLPAGKTERCHVTSEQSSPLNHPRGADMGFTFSGHF</sequence>
<dbReference type="AlphaFoldDB" id="A0A9D3P249"/>
<feature type="transmembrane region" description="Helical" evidence="1">
    <location>
        <begin position="61"/>
        <end position="81"/>
    </location>
</feature>
<keyword evidence="1" id="KW-1133">Transmembrane helix</keyword>
<evidence type="ECO:0000313" key="3">
    <source>
        <dbReference type="Proteomes" id="UP000824219"/>
    </source>
</evidence>
<dbReference type="EMBL" id="JAHKSW010000004">
    <property type="protein sequence ID" value="KAG7332997.1"/>
    <property type="molecule type" value="Genomic_DNA"/>
</dbReference>
<evidence type="ECO:0000313" key="2">
    <source>
        <dbReference type="EMBL" id="KAG7332997.1"/>
    </source>
</evidence>
<organism evidence="2 3">
    <name type="scientific">Hemibagrus wyckioides</name>
    <dbReference type="NCBI Taxonomy" id="337641"/>
    <lineage>
        <taxon>Eukaryota</taxon>
        <taxon>Metazoa</taxon>
        <taxon>Chordata</taxon>
        <taxon>Craniata</taxon>
        <taxon>Vertebrata</taxon>
        <taxon>Euteleostomi</taxon>
        <taxon>Actinopterygii</taxon>
        <taxon>Neopterygii</taxon>
        <taxon>Teleostei</taxon>
        <taxon>Ostariophysi</taxon>
        <taxon>Siluriformes</taxon>
        <taxon>Bagridae</taxon>
        <taxon>Hemibagrus</taxon>
    </lineage>
</organism>
<keyword evidence="1" id="KW-0472">Membrane</keyword>
<name>A0A9D3P249_9TELE</name>
<dbReference type="Proteomes" id="UP000824219">
    <property type="component" value="Linkage Group LG04"/>
</dbReference>
<proteinExistence type="predicted"/>
<comment type="caution">
    <text evidence="2">The sequence shown here is derived from an EMBL/GenBank/DDBJ whole genome shotgun (WGS) entry which is preliminary data.</text>
</comment>
<accession>A0A9D3P249</accession>
<keyword evidence="1" id="KW-0812">Transmembrane</keyword>
<keyword evidence="3" id="KW-1185">Reference proteome</keyword>
<reference evidence="2 3" key="1">
    <citation type="submission" date="2021-06" db="EMBL/GenBank/DDBJ databases">
        <title>Chromosome-level genome assembly of the red-tail catfish (Hemibagrus wyckioides).</title>
        <authorList>
            <person name="Shao F."/>
        </authorList>
    </citation>
    <scope>NUCLEOTIDE SEQUENCE [LARGE SCALE GENOMIC DNA]</scope>
    <source>
        <strain evidence="2">EC202008001</strain>
        <tissue evidence="2">Blood</tissue>
    </source>
</reference>